<geneLocation type="plasmid" evidence="2">
    <name>pvpsd2016-3</name>
</geneLocation>
<evidence type="ECO:0000313" key="2">
    <source>
        <dbReference type="Proteomes" id="UP000464718"/>
    </source>
</evidence>
<dbReference type="RefSeq" id="WP_086482468.1">
    <property type="nucleotide sequence ID" value="NZ_CP034302.1"/>
</dbReference>
<dbReference type="EMBL" id="CP034302">
    <property type="protein sequence ID" value="QHH13226.1"/>
    <property type="molecule type" value="Genomic_DNA"/>
</dbReference>
<evidence type="ECO:0000313" key="1">
    <source>
        <dbReference type="EMBL" id="QHH13226.1"/>
    </source>
</evidence>
<organism evidence="1 2">
    <name type="scientific">Vibrio parahaemolyticus</name>
    <dbReference type="NCBI Taxonomy" id="670"/>
    <lineage>
        <taxon>Bacteria</taxon>
        <taxon>Pseudomonadati</taxon>
        <taxon>Pseudomonadota</taxon>
        <taxon>Gammaproteobacteria</taxon>
        <taxon>Vibrionales</taxon>
        <taxon>Vibrionaceae</taxon>
        <taxon>Vibrio</taxon>
    </lineage>
</organism>
<keyword evidence="1" id="KW-0614">Plasmid</keyword>
<accession>A0AAX1G1K1</accession>
<dbReference type="AlphaFoldDB" id="A0AAX1G1K1"/>
<gene>
    <name evidence="1" type="ORF">EHC69_28630</name>
</gene>
<proteinExistence type="predicted"/>
<sequence>MSDDLLPSFSQYVTSTPLNTADFIDITQPAKDAGFYFSYTGLSQHAYYQAVDVPNRAIALSNQDLTRQLLKLAWRAARKDPSKSEVSFMVCVPPQTDNVYVNRSLDLIARIEHNQQGDPILIILTTEEHHA</sequence>
<protein>
    <submittedName>
        <fullName evidence="1">Uncharacterized protein</fullName>
    </submittedName>
</protein>
<name>A0AAX1G1K1_VIBPH</name>
<reference evidence="1 2" key="1">
    <citation type="submission" date="2018-12" db="EMBL/GenBank/DDBJ databases">
        <title>Genomic insights into the evolutionary origins and pathogenicity of five Vibrio parahaemolyticus strains isolated from the shrimp with acute hepatopancreatic necrosis disease (AHPND).</title>
        <authorList>
            <person name="Yang Q."/>
            <person name="Dong X."/>
            <person name="Xie G."/>
            <person name="Fu S."/>
            <person name="Zou P."/>
            <person name="Sun J."/>
            <person name="Wang Y."/>
            <person name="Huang J."/>
        </authorList>
    </citation>
    <scope>NUCLEOTIDE SEQUENCE [LARGE SCALE GENOMIC DNA]</scope>
    <source>
        <strain evidence="1 2">20160303005-1</strain>
        <plasmid evidence="2">pvpsd2016-3</plasmid>
    </source>
</reference>
<dbReference type="Proteomes" id="UP000464718">
    <property type="component" value="Plasmid pvpsd2016-3"/>
</dbReference>